<evidence type="ECO:0000313" key="2">
    <source>
        <dbReference type="Proteomes" id="UP000018719"/>
    </source>
</evidence>
<dbReference type="AlphaFoldDB" id="V6HXN8"/>
<accession>V6HXN8</accession>
<name>V6HXN8_9LEPT</name>
<gene>
    <name evidence="1" type="ORF">LEP1GSC047_3458</name>
</gene>
<organism evidence="1 2">
    <name type="scientific">Leptospira inadai serovar Lyme str. 10</name>
    <dbReference type="NCBI Taxonomy" id="1049790"/>
    <lineage>
        <taxon>Bacteria</taxon>
        <taxon>Pseudomonadati</taxon>
        <taxon>Spirochaetota</taxon>
        <taxon>Spirochaetia</taxon>
        <taxon>Leptospirales</taxon>
        <taxon>Leptospiraceae</taxon>
        <taxon>Leptospira</taxon>
    </lineage>
</organism>
<comment type="caution">
    <text evidence="1">The sequence shown here is derived from an EMBL/GenBank/DDBJ whole genome shotgun (WGS) entry which is preliminary data.</text>
</comment>
<dbReference type="Proteomes" id="UP000018719">
    <property type="component" value="Unassembled WGS sequence"/>
</dbReference>
<proteinExistence type="predicted"/>
<sequence length="38" mass="4124">MAHIVLTLGNVAVLCQDFANLIYVKNNTLLCELYGGKA</sequence>
<protein>
    <submittedName>
        <fullName evidence="1">Uncharacterized protein</fullName>
    </submittedName>
</protein>
<reference evidence="1 2" key="1">
    <citation type="submission" date="2013-05" db="EMBL/GenBank/DDBJ databases">
        <authorList>
            <person name="Harkins D.M."/>
            <person name="Durkin A.S."/>
            <person name="Brinkac L.M."/>
            <person name="Haft D.H."/>
            <person name="Selengut J.D."/>
            <person name="Sanka R."/>
            <person name="DePew J."/>
            <person name="Purushe J."/>
            <person name="Hartskeerl R.A."/>
            <person name="Ahmed A."/>
            <person name="van der Linden H."/>
            <person name="Goris M.G.A."/>
            <person name="Vinetz J.M."/>
            <person name="Sutton G.G."/>
            <person name="Nierman W.C."/>
            <person name="Fouts D.E."/>
        </authorList>
    </citation>
    <scope>NUCLEOTIDE SEQUENCE [LARGE SCALE GENOMIC DNA]</scope>
    <source>
        <strain evidence="1 2">10</strain>
    </source>
</reference>
<dbReference type="STRING" id="1049790.LEP1GSC047_3458"/>
<evidence type="ECO:0000313" key="1">
    <source>
        <dbReference type="EMBL" id="EQA37774.1"/>
    </source>
</evidence>
<dbReference type="EMBL" id="AHMM02000015">
    <property type="protein sequence ID" value="EQA37774.1"/>
    <property type="molecule type" value="Genomic_DNA"/>
</dbReference>